<dbReference type="Proteomes" id="UP000229523">
    <property type="component" value="Unassembled WGS sequence"/>
</dbReference>
<accession>A0A2G5NRU3</accession>
<dbReference type="EMBL" id="MJBI02000001">
    <property type="protein sequence ID" value="RAI82901.1"/>
    <property type="molecule type" value="Genomic_DNA"/>
</dbReference>
<comment type="caution">
    <text evidence="1">The sequence shown here is derived from an EMBL/GenBank/DDBJ whole genome shotgun (WGS) entry which is preliminary data.</text>
</comment>
<reference evidence="1 2" key="1">
    <citation type="journal article" date="2018" name="Front. Microbiol.">
        <title>Description and Comparative Genomics of Macrococcus caseolyticus subsp. hominis subsp. nov., Macrococcus goetzii sp. nov., Macrococcus epidermidis sp. nov., and Macrococcus bohemicus sp. nov., Novel Macrococci From Human Clinical Material With Virulence Potential and Suspected Uptake of Foreign DNA by Natural Transformation.</title>
        <authorList>
            <person name="Maslanova I."/>
            <person name="Wertheimer Z."/>
            <person name="Sedlacek I."/>
            <person name="Svec P."/>
            <person name="Indrakova A."/>
            <person name="Kovarovic V."/>
            <person name="Schumann P."/>
            <person name="Sproer C."/>
            <person name="Kralova S."/>
            <person name="Sedo O."/>
            <person name="Kristofova L."/>
            <person name="Vrbovska V."/>
            <person name="Fuzik T."/>
            <person name="Petras P."/>
            <person name="Zdrahal Z."/>
            <person name="Ruzickova V."/>
            <person name="Doskar J."/>
            <person name="Pantucek R."/>
        </authorList>
    </citation>
    <scope>NUCLEOTIDE SEQUENCE [LARGE SCALE GENOMIC DNA]</scope>
    <source>
        <strain evidence="1 2">CCM 4927</strain>
    </source>
</reference>
<evidence type="ECO:0000313" key="2">
    <source>
        <dbReference type="Proteomes" id="UP000229523"/>
    </source>
</evidence>
<organism evidence="1 2">
    <name type="scientific">Macrococcoides goetzii</name>
    <dbReference type="NCBI Taxonomy" id="1891097"/>
    <lineage>
        <taxon>Bacteria</taxon>
        <taxon>Bacillati</taxon>
        <taxon>Bacillota</taxon>
        <taxon>Bacilli</taxon>
        <taxon>Bacillales</taxon>
        <taxon>Staphylococcaceae</taxon>
        <taxon>Macrococcoides</taxon>
    </lineage>
</organism>
<dbReference type="AlphaFoldDB" id="A0A2G5NRU3"/>
<evidence type="ECO:0000313" key="1">
    <source>
        <dbReference type="EMBL" id="RAI82901.1"/>
    </source>
</evidence>
<proteinExistence type="predicted"/>
<gene>
    <name evidence="1" type="ORF">BFS35_004235</name>
</gene>
<protein>
    <submittedName>
        <fullName evidence="1">Uncharacterized protein</fullName>
    </submittedName>
</protein>
<dbReference type="RefSeq" id="WP_099577537.1">
    <property type="nucleotide sequence ID" value="NZ_MJBI02000001.1"/>
</dbReference>
<keyword evidence="2" id="KW-1185">Reference proteome</keyword>
<name>A0A2G5NRU3_9STAP</name>
<sequence>MDIFSMISSWTFVIIIATLMTYEDKKNKVKVTSKRSYCYIATDAIMRIVILSVVMKFTMEFMINIFNL</sequence>